<dbReference type="GO" id="GO:0004084">
    <property type="term" value="F:branched-chain-amino-acid transaminase activity"/>
    <property type="evidence" value="ECO:0007669"/>
    <property type="project" value="UniProtKB-EC"/>
</dbReference>
<keyword evidence="3 8" id="KW-0032">Aminotransferase</keyword>
<dbReference type="Pfam" id="PF01063">
    <property type="entry name" value="Aminotran_4"/>
    <property type="match status" value="1"/>
</dbReference>
<evidence type="ECO:0000256" key="7">
    <source>
        <dbReference type="RuleBase" id="RU004516"/>
    </source>
</evidence>
<dbReference type="PANTHER" id="PTHR11825">
    <property type="entry name" value="SUBGROUP IIII AMINOTRANSFERASE"/>
    <property type="match status" value="1"/>
</dbReference>
<dbReference type="InterPro" id="IPR036038">
    <property type="entry name" value="Aminotransferase-like"/>
</dbReference>
<comment type="similarity">
    <text evidence="2 6">Belongs to the class-IV pyridoxal-phosphate-dependent aminotransferase family.</text>
</comment>
<evidence type="ECO:0000313" key="9">
    <source>
        <dbReference type="EMBL" id="KAJ5392205.1"/>
    </source>
</evidence>
<keyword evidence="4 8" id="KW-0808">Transferase</keyword>
<evidence type="ECO:0000256" key="2">
    <source>
        <dbReference type="ARBA" id="ARBA00009320"/>
    </source>
</evidence>
<dbReference type="GO" id="GO:0009099">
    <property type="term" value="P:L-valine biosynthetic process"/>
    <property type="evidence" value="ECO:0007669"/>
    <property type="project" value="TreeGrafter"/>
</dbReference>
<dbReference type="RefSeq" id="XP_056487883.1">
    <property type="nucleotide sequence ID" value="XM_056632332.1"/>
</dbReference>
<comment type="catalytic activity">
    <reaction evidence="8">
        <text>L-leucine + 2-oxoglutarate = 4-methyl-2-oxopentanoate + L-glutamate</text>
        <dbReference type="Rhea" id="RHEA:18321"/>
        <dbReference type="ChEBI" id="CHEBI:16810"/>
        <dbReference type="ChEBI" id="CHEBI:17865"/>
        <dbReference type="ChEBI" id="CHEBI:29985"/>
        <dbReference type="ChEBI" id="CHEBI:57427"/>
        <dbReference type="EC" id="2.6.1.42"/>
    </reaction>
</comment>
<dbReference type="InterPro" id="IPR043131">
    <property type="entry name" value="BCAT-like_N"/>
</dbReference>
<evidence type="ECO:0000256" key="5">
    <source>
        <dbReference type="ARBA" id="ARBA00022898"/>
    </source>
</evidence>
<dbReference type="InterPro" id="IPR001544">
    <property type="entry name" value="Aminotrans_IV"/>
</dbReference>
<dbReference type="Gene3D" id="3.20.10.10">
    <property type="entry name" value="D-amino Acid Aminotransferase, subunit A, domain 2"/>
    <property type="match status" value="1"/>
</dbReference>
<dbReference type="Gene3D" id="3.30.470.10">
    <property type="match status" value="1"/>
</dbReference>
<dbReference type="AlphaFoldDB" id="A0A9W9VZV9"/>
<evidence type="ECO:0000256" key="8">
    <source>
        <dbReference type="RuleBase" id="RU004517"/>
    </source>
</evidence>
<sequence>MVTTNLNAWPACRPVHASRLKFKFAADPKVVSRADSVDLLAHKVFTDYMGWADSEKDRFAPMSVSPTVSFLHYSTSCFEMMKVDRKLRLFRSEYNCLIKKPCEVECSKWLSKSCHGEFLRIRPTLIGTDASLGFQVPSEVLLVMLVSYWPAPTGPPKGLRLLCSGKDAVRSWPGETGSAKVSGNYAPSLLVQGEAKRRGCDLVLWLFEPEGYISETGSANFFVIWRAPQGELQLVTAPLSGHLILGGVTRRSVLDLARERVGEKAGSSSECEKLEVVEKCFTVIDLVEASKCGGLVDAFFVGTACFMQPVVHIMEKAPHVSIIRSRIKDIMFGHEDNAWADEITEEQRDNNRGKD</sequence>
<dbReference type="InterPro" id="IPR018300">
    <property type="entry name" value="Aminotrans_IV_CS"/>
</dbReference>
<gene>
    <name evidence="9" type="ORF">N7509_007695</name>
</gene>
<comment type="catalytic activity">
    <reaction evidence="8">
        <text>L-valine + 2-oxoglutarate = 3-methyl-2-oxobutanoate + L-glutamate</text>
        <dbReference type="Rhea" id="RHEA:24813"/>
        <dbReference type="ChEBI" id="CHEBI:11851"/>
        <dbReference type="ChEBI" id="CHEBI:16810"/>
        <dbReference type="ChEBI" id="CHEBI:29985"/>
        <dbReference type="ChEBI" id="CHEBI:57762"/>
        <dbReference type="EC" id="2.6.1.42"/>
    </reaction>
</comment>
<evidence type="ECO:0000256" key="3">
    <source>
        <dbReference type="ARBA" id="ARBA00022576"/>
    </source>
</evidence>
<protein>
    <recommendedName>
        <fullName evidence="8">Branched-chain-amino-acid aminotransferase</fullName>
        <ecNumber evidence="8">2.6.1.42</ecNumber>
    </recommendedName>
</protein>
<reference evidence="9" key="1">
    <citation type="submission" date="2022-12" db="EMBL/GenBank/DDBJ databases">
        <authorList>
            <person name="Petersen C."/>
        </authorList>
    </citation>
    <scope>NUCLEOTIDE SEQUENCE</scope>
    <source>
        <strain evidence="9">IBT 29677</strain>
    </source>
</reference>
<keyword evidence="8" id="KW-0100">Branched-chain amino acid biosynthesis</keyword>
<comment type="caution">
    <text evidence="9">The sequence shown here is derived from an EMBL/GenBank/DDBJ whole genome shotgun (WGS) entry which is preliminary data.</text>
</comment>
<evidence type="ECO:0000256" key="1">
    <source>
        <dbReference type="ARBA" id="ARBA00001933"/>
    </source>
</evidence>
<organism evidence="9 10">
    <name type="scientific">Penicillium cosmopolitanum</name>
    <dbReference type="NCBI Taxonomy" id="1131564"/>
    <lineage>
        <taxon>Eukaryota</taxon>
        <taxon>Fungi</taxon>
        <taxon>Dikarya</taxon>
        <taxon>Ascomycota</taxon>
        <taxon>Pezizomycotina</taxon>
        <taxon>Eurotiomycetes</taxon>
        <taxon>Eurotiomycetidae</taxon>
        <taxon>Eurotiales</taxon>
        <taxon>Aspergillaceae</taxon>
        <taxon>Penicillium</taxon>
    </lineage>
</organism>
<keyword evidence="5 7" id="KW-0663">Pyridoxal phosphate</keyword>
<reference evidence="9" key="2">
    <citation type="journal article" date="2023" name="IMA Fungus">
        <title>Comparative genomic study of the Penicillium genus elucidates a diverse pangenome and 15 lateral gene transfer events.</title>
        <authorList>
            <person name="Petersen C."/>
            <person name="Sorensen T."/>
            <person name="Nielsen M.R."/>
            <person name="Sondergaard T.E."/>
            <person name="Sorensen J.L."/>
            <person name="Fitzpatrick D.A."/>
            <person name="Frisvad J.C."/>
            <person name="Nielsen K.L."/>
        </authorList>
    </citation>
    <scope>NUCLEOTIDE SEQUENCE</scope>
    <source>
        <strain evidence="9">IBT 29677</strain>
    </source>
</reference>
<dbReference type="GO" id="GO:0009098">
    <property type="term" value="P:L-leucine biosynthetic process"/>
    <property type="evidence" value="ECO:0007669"/>
    <property type="project" value="TreeGrafter"/>
</dbReference>
<dbReference type="GO" id="GO:0005739">
    <property type="term" value="C:mitochondrion"/>
    <property type="evidence" value="ECO:0007669"/>
    <property type="project" value="TreeGrafter"/>
</dbReference>
<accession>A0A9W9VZV9</accession>
<dbReference type="EC" id="2.6.1.42" evidence="8"/>
<dbReference type="GeneID" id="81371312"/>
<dbReference type="InterPro" id="IPR005786">
    <property type="entry name" value="B_amino_transII"/>
</dbReference>
<comment type="cofactor">
    <cofactor evidence="1 7">
        <name>pyridoxal 5'-phosphate</name>
        <dbReference type="ChEBI" id="CHEBI:597326"/>
    </cofactor>
</comment>
<proteinExistence type="inferred from homology"/>
<keyword evidence="8" id="KW-0028">Amino-acid biosynthesis</keyword>
<dbReference type="OrthoDB" id="1732691at2759"/>
<evidence type="ECO:0000256" key="4">
    <source>
        <dbReference type="ARBA" id="ARBA00022679"/>
    </source>
</evidence>
<evidence type="ECO:0000256" key="6">
    <source>
        <dbReference type="RuleBase" id="RU004106"/>
    </source>
</evidence>
<name>A0A9W9VZV9_9EURO</name>
<dbReference type="EMBL" id="JAPZBU010000008">
    <property type="protein sequence ID" value="KAJ5392205.1"/>
    <property type="molecule type" value="Genomic_DNA"/>
</dbReference>
<dbReference type="PANTHER" id="PTHR11825:SF69">
    <property type="entry name" value="BRANCHED-CHAIN-AMINO-ACID AMINOTRANSFERASE"/>
    <property type="match status" value="1"/>
</dbReference>
<comment type="catalytic activity">
    <reaction evidence="8">
        <text>L-isoleucine + 2-oxoglutarate = (S)-3-methyl-2-oxopentanoate + L-glutamate</text>
        <dbReference type="Rhea" id="RHEA:24801"/>
        <dbReference type="ChEBI" id="CHEBI:16810"/>
        <dbReference type="ChEBI" id="CHEBI:29985"/>
        <dbReference type="ChEBI" id="CHEBI:35146"/>
        <dbReference type="ChEBI" id="CHEBI:58045"/>
        <dbReference type="EC" id="2.6.1.42"/>
    </reaction>
</comment>
<dbReference type="SUPFAM" id="SSF56752">
    <property type="entry name" value="D-aminoacid aminotransferase-like PLP-dependent enzymes"/>
    <property type="match status" value="1"/>
</dbReference>
<dbReference type="Proteomes" id="UP001147747">
    <property type="component" value="Unassembled WGS sequence"/>
</dbReference>
<dbReference type="PROSITE" id="PS00770">
    <property type="entry name" value="AA_TRANSFER_CLASS_4"/>
    <property type="match status" value="1"/>
</dbReference>
<keyword evidence="10" id="KW-1185">Reference proteome</keyword>
<dbReference type="InterPro" id="IPR043132">
    <property type="entry name" value="BCAT-like_C"/>
</dbReference>
<evidence type="ECO:0000313" key="10">
    <source>
        <dbReference type="Proteomes" id="UP001147747"/>
    </source>
</evidence>